<dbReference type="Proteomes" id="UP001595975">
    <property type="component" value="Unassembled WGS sequence"/>
</dbReference>
<proteinExistence type="predicted"/>
<dbReference type="PANTHER" id="PTHR37507:SF2">
    <property type="entry name" value="SPORULATION PROTEIN YDCC"/>
    <property type="match status" value="1"/>
</dbReference>
<dbReference type="RefSeq" id="WP_380229147.1">
    <property type="nucleotide sequence ID" value="NZ_JBHSOF010000058.1"/>
</dbReference>
<feature type="region of interest" description="Disordered" evidence="1">
    <location>
        <begin position="352"/>
        <end position="371"/>
    </location>
</feature>
<evidence type="ECO:0000313" key="3">
    <source>
        <dbReference type="EMBL" id="MFC5667480.1"/>
    </source>
</evidence>
<evidence type="ECO:0000256" key="1">
    <source>
        <dbReference type="SAM" id="MobiDB-lite"/>
    </source>
</evidence>
<feature type="transmembrane region" description="Helical" evidence="2">
    <location>
        <begin position="32"/>
        <end position="53"/>
    </location>
</feature>
<organism evidence="3 4">
    <name type="scientific">Kitasatospora misakiensis</name>
    <dbReference type="NCBI Taxonomy" id="67330"/>
    <lineage>
        <taxon>Bacteria</taxon>
        <taxon>Bacillati</taxon>
        <taxon>Actinomycetota</taxon>
        <taxon>Actinomycetes</taxon>
        <taxon>Kitasatosporales</taxon>
        <taxon>Streptomycetaceae</taxon>
        <taxon>Kitasatospora</taxon>
    </lineage>
</organism>
<keyword evidence="2" id="KW-0812">Transmembrane</keyword>
<dbReference type="Gene3D" id="2.50.20.10">
    <property type="entry name" value="Lipoprotein localisation LolA/LolB/LppX"/>
    <property type="match status" value="1"/>
</dbReference>
<dbReference type="EMBL" id="JBHSOF010000058">
    <property type="protein sequence ID" value="MFC5667480.1"/>
    <property type="molecule type" value="Genomic_DNA"/>
</dbReference>
<keyword evidence="4" id="KW-1185">Reference proteome</keyword>
<keyword evidence="2" id="KW-1133">Transmembrane helix</keyword>
<dbReference type="InterPro" id="IPR029046">
    <property type="entry name" value="LolA/LolB/LppX"/>
</dbReference>
<protein>
    <submittedName>
        <fullName evidence="3">Outer membrane lipoprotein carrier protein LolA</fullName>
    </submittedName>
</protein>
<comment type="caution">
    <text evidence="3">The sequence shown here is derived from an EMBL/GenBank/DDBJ whole genome shotgun (WGS) entry which is preliminary data.</text>
</comment>
<keyword evidence="2" id="KW-0472">Membrane</keyword>
<evidence type="ECO:0000313" key="4">
    <source>
        <dbReference type="Proteomes" id="UP001595975"/>
    </source>
</evidence>
<accession>A0ABW0XH96</accession>
<keyword evidence="3" id="KW-0449">Lipoprotein</keyword>
<reference evidence="4" key="1">
    <citation type="journal article" date="2019" name="Int. J. Syst. Evol. Microbiol.">
        <title>The Global Catalogue of Microorganisms (GCM) 10K type strain sequencing project: providing services to taxonomists for standard genome sequencing and annotation.</title>
        <authorList>
            <consortium name="The Broad Institute Genomics Platform"/>
            <consortium name="The Broad Institute Genome Sequencing Center for Infectious Disease"/>
            <person name="Wu L."/>
            <person name="Ma J."/>
        </authorList>
    </citation>
    <scope>NUCLEOTIDE SEQUENCE [LARGE SCALE GENOMIC DNA]</scope>
    <source>
        <strain evidence="4">CGMCC 4.1437</strain>
    </source>
</reference>
<dbReference type="PANTHER" id="PTHR37507">
    <property type="entry name" value="SPORULATION PROTEIN YDCC"/>
    <property type="match status" value="1"/>
</dbReference>
<sequence>MTDNRATAGGDRADEWQGGAPYRSRRRTLVRVAVPLAVTAAIAAGVGLVPALADSSPPDLPALTAEQVVAKALGSQAETLTGTVSVSADLGVPSQLLGAATGGFAAGGQDRGAGNKPSGAAPEAKLTGLLGGEHRLRVAVDGPDRQRVGLLEQLSGYELIRNGDQAWAWDSSSNEAVHLTGVRPDATADGHRGKAPLTGVPTTPQEAARQFLTASAGTTTVAVDGTVSVAGQKAYRLSVKPIGSGSTIGEVRIAVAADNGVPLSVVVKGTGGDTVLDVHFTDVSFAKPAAKTFEFTVPKGAKVTERKAEEAPRAEVTPEQAEAAAKGLNVIGEGWTTVLSAKLPADDVFVPAEGKGPRGKGGHGPGGAGKLQNPLALVKSLGKPVAGGSLISTKVLNVLVTDDGRVFAGAVTLPVLQSAAGVK</sequence>
<dbReference type="InterPro" id="IPR052944">
    <property type="entry name" value="Sporulation_related"/>
</dbReference>
<evidence type="ECO:0000256" key="2">
    <source>
        <dbReference type="SAM" id="Phobius"/>
    </source>
</evidence>
<name>A0ABW0XH96_9ACTN</name>
<dbReference type="SUPFAM" id="SSF89392">
    <property type="entry name" value="Prokaryotic lipoproteins and lipoprotein localization factors"/>
    <property type="match status" value="1"/>
</dbReference>
<gene>
    <name evidence="3" type="ORF">ACFP3U_31485</name>
</gene>